<dbReference type="RefSeq" id="WP_132545842.1">
    <property type="nucleotide sequence ID" value="NZ_SLWY01000036.1"/>
</dbReference>
<reference evidence="1 2" key="1">
    <citation type="submission" date="2019-03" db="EMBL/GenBank/DDBJ databases">
        <title>Genomic Encyclopedia of Type Strains, Phase IV (KMG-IV): sequencing the most valuable type-strain genomes for metagenomic binning, comparative biology and taxonomic classification.</title>
        <authorList>
            <person name="Goeker M."/>
        </authorList>
    </citation>
    <scope>NUCLEOTIDE SEQUENCE [LARGE SCALE GENOMIC DNA]</scope>
    <source>
        <strain evidence="1 2">DSM 25287</strain>
    </source>
</reference>
<protein>
    <submittedName>
        <fullName evidence="1">Uncharacterized protein</fullName>
    </submittedName>
</protein>
<evidence type="ECO:0000313" key="2">
    <source>
        <dbReference type="Proteomes" id="UP000295765"/>
    </source>
</evidence>
<dbReference type="AlphaFoldDB" id="A0A4R2KP97"/>
<name>A0A4R2KP97_9GAMM</name>
<dbReference type="Proteomes" id="UP000295765">
    <property type="component" value="Unassembled WGS sequence"/>
</dbReference>
<proteinExistence type="predicted"/>
<sequence length="94" mass="9862">MTLQQLADWVAEIAAITDGGHVTLDPHEAGGLAITVNWEQAGDHVQSRHLLSAAEVARSDGAPPAGAEALHRITFAVREVMLLEAEADDATPDA</sequence>
<evidence type="ECO:0000313" key="1">
    <source>
        <dbReference type="EMBL" id="TCO76011.1"/>
    </source>
</evidence>
<organism evidence="1 2">
    <name type="scientific">Plasticicumulans lactativorans</name>
    <dbReference type="NCBI Taxonomy" id="1133106"/>
    <lineage>
        <taxon>Bacteria</taxon>
        <taxon>Pseudomonadati</taxon>
        <taxon>Pseudomonadota</taxon>
        <taxon>Gammaproteobacteria</taxon>
        <taxon>Candidatus Competibacteraceae</taxon>
        <taxon>Plasticicumulans</taxon>
    </lineage>
</organism>
<comment type="caution">
    <text evidence="1">The sequence shown here is derived from an EMBL/GenBank/DDBJ whole genome shotgun (WGS) entry which is preliminary data.</text>
</comment>
<keyword evidence="2" id="KW-1185">Reference proteome</keyword>
<accession>A0A4R2KP97</accession>
<dbReference type="EMBL" id="SLWY01000036">
    <property type="protein sequence ID" value="TCO76011.1"/>
    <property type="molecule type" value="Genomic_DNA"/>
</dbReference>
<gene>
    <name evidence="1" type="ORF">EV699_13615</name>
</gene>